<dbReference type="Proteomes" id="UP000198892">
    <property type="component" value="Unassembled WGS sequence"/>
</dbReference>
<protein>
    <submittedName>
        <fullName evidence="4">ABC-2 type transport system ATP-binding protein/transposase</fullName>
    </submittedName>
</protein>
<evidence type="ECO:0000256" key="1">
    <source>
        <dbReference type="SAM" id="Coils"/>
    </source>
</evidence>
<keyword evidence="4" id="KW-0067">ATP-binding</keyword>
<dbReference type="InterPro" id="IPR047629">
    <property type="entry name" value="IS1182_transpos"/>
</dbReference>
<evidence type="ECO:0000259" key="2">
    <source>
        <dbReference type="Pfam" id="PF05598"/>
    </source>
</evidence>
<dbReference type="Pfam" id="PF05598">
    <property type="entry name" value="DUF772"/>
    <property type="match status" value="1"/>
</dbReference>
<evidence type="ECO:0000313" key="5">
    <source>
        <dbReference type="Proteomes" id="UP000198892"/>
    </source>
</evidence>
<dbReference type="NCBIfam" id="NF033551">
    <property type="entry name" value="transpos_IS1182"/>
    <property type="match status" value="1"/>
</dbReference>
<dbReference type="Pfam" id="PF13751">
    <property type="entry name" value="DDE_Tnp_1_6"/>
    <property type="match status" value="1"/>
</dbReference>
<evidence type="ECO:0000259" key="3">
    <source>
        <dbReference type="Pfam" id="PF13751"/>
    </source>
</evidence>
<dbReference type="PANTHER" id="PTHR33408">
    <property type="entry name" value="TRANSPOSASE"/>
    <property type="match status" value="1"/>
</dbReference>
<feature type="domain" description="Transposase DDE" evidence="3">
    <location>
        <begin position="405"/>
        <end position="529"/>
    </location>
</feature>
<reference evidence="5" key="1">
    <citation type="submission" date="2016-10" db="EMBL/GenBank/DDBJ databases">
        <authorList>
            <person name="Varghese N."/>
            <person name="Submissions S."/>
        </authorList>
    </citation>
    <scope>NUCLEOTIDE SEQUENCE [LARGE SCALE GENOMIC DNA]</scope>
    <source>
        <strain evidence="5">S7</strain>
    </source>
</reference>
<gene>
    <name evidence="4" type="ORF">SAMN05518683_1471</name>
</gene>
<keyword evidence="5" id="KW-1185">Reference proteome</keyword>
<organism evidence="4 5">
    <name type="scientific">Salibacterium halotolerans</name>
    <dbReference type="NCBI Taxonomy" id="1884432"/>
    <lineage>
        <taxon>Bacteria</taxon>
        <taxon>Bacillati</taxon>
        <taxon>Bacillota</taxon>
        <taxon>Bacilli</taxon>
        <taxon>Bacillales</taxon>
        <taxon>Bacillaceae</taxon>
    </lineage>
</organism>
<sequence>MSNLTVTFQEYTMNQLYLPMDFSDLIPEDHVARIVSDMIDALDDQLFFDAYQGGGRPAYHPKMMAKIVLYGYTQSLFSARAIEGALTEHLPMMWMAASQTPDFNTINRFRSERCKSLMDTLYAEMVRLLIEEGYVDGRDYFLDGTKVEANANKYTFVWRKSTEKHEEKLQAKIEDNLRAIEDAIAVDMETLKREDDTFQRERISREALEEVAEKVEQELRTQEDAIEAADTAEEKREKKQAVKPLRQFHRALIKDFLPRLETYETQMGLFGERNSYSKTDVDATFMRMKDDHMMNGQLKAGYNIQAGTQDQFILHYSIHQSPTDARLLAPHWESLKETGRKLPKNLVADAGYGSEPNYMYLSEQKDLHSLIPYNTYNQEQKRSFSKKAYHPHNWTYDEKDDLYWCPNQRKVTFRHYRRRTDKYGYSRDFKIYECESCEGCPFKADCTTAKGNRKVYYNPVYEELKAKEATKLKSEFGRTLYTRRKTDVESVFGHVKQNLGFQRFHLRGKEKVQVEFGWVALAHNIRKMAAAKHRKKKPAV</sequence>
<proteinExistence type="predicted"/>
<dbReference type="EMBL" id="FOXD01000047">
    <property type="protein sequence ID" value="SFQ43381.1"/>
    <property type="molecule type" value="Genomic_DNA"/>
</dbReference>
<dbReference type="AlphaFoldDB" id="A0A1I5YGN5"/>
<feature type="coiled-coil region" evidence="1">
    <location>
        <begin position="198"/>
        <end position="235"/>
    </location>
</feature>
<evidence type="ECO:0000313" key="4">
    <source>
        <dbReference type="EMBL" id="SFQ43381.1"/>
    </source>
</evidence>
<keyword evidence="1" id="KW-0175">Coiled coil</keyword>
<dbReference type="InterPro" id="IPR008490">
    <property type="entry name" value="Transposase_InsH_N"/>
</dbReference>
<dbReference type="GO" id="GO:0005524">
    <property type="term" value="F:ATP binding"/>
    <property type="evidence" value="ECO:0007669"/>
    <property type="project" value="UniProtKB-KW"/>
</dbReference>
<dbReference type="STRING" id="1884432.SAMN05518683_1471"/>
<dbReference type="InterPro" id="IPR025668">
    <property type="entry name" value="Tnp_DDE_dom"/>
</dbReference>
<accession>A0A1I5YGN5</accession>
<name>A0A1I5YGN5_9BACI</name>
<feature type="domain" description="Transposase InsH N-terminal" evidence="2">
    <location>
        <begin position="21"/>
        <end position="111"/>
    </location>
</feature>
<keyword evidence="4" id="KW-0547">Nucleotide-binding</keyword>
<dbReference type="PANTHER" id="PTHR33408:SF2">
    <property type="entry name" value="TRANSPOSASE DDE DOMAIN-CONTAINING PROTEIN"/>
    <property type="match status" value="1"/>
</dbReference>